<reference evidence="3" key="1">
    <citation type="submission" date="2017-03" db="EMBL/GenBank/DDBJ databases">
        <title>Phytopthora megakarya and P. palmivora, two closely related causual agents of cacao black pod achieved similar genome size and gene model numbers by different mechanisms.</title>
        <authorList>
            <person name="Ali S."/>
            <person name="Shao J."/>
            <person name="Larry D.J."/>
            <person name="Kronmiller B."/>
            <person name="Shen D."/>
            <person name="Strem M.D."/>
            <person name="Melnick R.L."/>
            <person name="Guiltinan M.J."/>
            <person name="Tyler B.M."/>
            <person name="Meinhardt L.W."/>
            <person name="Bailey B.A."/>
        </authorList>
    </citation>
    <scope>NUCLEOTIDE SEQUENCE [LARGE SCALE GENOMIC DNA]</scope>
    <source>
        <strain evidence="3">zdho120</strain>
    </source>
</reference>
<proteinExistence type="predicted"/>
<organism evidence="2 3">
    <name type="scientific">Phytophthora megakarya</name>
    <dbReference type="NCBI Taxonomy" id="4795"/>
    <lineage>
        <taxon>Eukaryota</taxon>
        <taxon>Sar</taxon>
        <taxon>Stramenopiles</taxon>
        <taxon>Oomycota</taxon>
        <taxon>Peronosporomycetes</taxon>
        <taxon>Peronosporales</taxon>
        <taxon>Peronosporaceae</taxon>
        <taxon>Phytophthora</taxon>
    </lineage>
</organism>
<dbReference type="InterPro" id="IPR008906">
    <property type="entry name" value="HATC_C_dom"/>
</dbReference>
<keyword evidence="3" id="KW-1185">Reference proteome</keyword>
<dbReference type="OrthoDB" id="125165at2759"/>
<evidence type="ECO:0000313" key="3">
    <source>
        <dbReference type="Proteomes" id="UP000198211"/>
    </source>
</evidence>
<dbReference type="GO" id="GO:0046983">
    <property type="term" value="F:protein dimerization activity"/>
    <property type="evidence" value="ECO:0007669"/>
    <property type="project" value="InterPro"/>
</dbReference>
<evidence type="ECO:0000313" key="2">
    <source>
        <dbReference type="EMBL" id="OWZ06993.1"/>
    </source>
</evidence>
<evidence type="ECO:0000259" key="1">
    <source>
        <dbReference type="Pfam" id="PF05699"/>
    </source>
</evidence>
<accession>A0A225VNJ5</accession>
<gene>
    <name evidence="2" type="ORF">PHMEG_00020674</name>
</gene>
<dbReference type="AlphaFoldDB" id="A0A225VNJ5"/>
<name>A0A225VNJ5_9STRA</name>
<protein>
    <recommendedName>
        <fullName evidence="1">HAT C-terminal dimerisation domain-containing protein</fullName>
    </recommendedName>
</protein>
<dbReference type="Pfam" id="PF05699">
    <property type="entry name" value="Dimer_Tnp_hAT"/>
    <property type="match status" value="1"/>
</dbReference>
<dbReference type="InterPro" id="IPR012337">
    <property type="entry name" value="RNaseH-like_sf"/>
</dbReference>
<dbReference type="SUPFAM" id="SSF53098">
    <property type="entry name" value="Ribonuclease H-like"/>
    <property type="match status" value="1"/>
</dbReference>
<feature type="domain" description="HAT C-terminal dimerisation" evidence="1">
    <location>
        <begin position="22"/>
        <end position="87"/>
    </location>
</feature>
<dbReference type="EMBL" id="NBNE01003725">
    <property type="protein sequence ID" value="OWZ06993.1"/>
    <property type="molecule type" value="Genomic_DNA"/>
</dbReference>
<dbReference type="Proteomes" id="UP000198211">
    <property type="component" value="Unassembled WGS sequence"/>
</dbReference>
<sequence>MQSQKRFNFLKVLVYLLEDASQDPPLDWWTLDIEFPLLHNFAEKILSIPTSSASNERLWSVHGFTHSKRHNRLKVATVENLSFIYTNSGDTRSPAMPR</sequence>
<comment type="caution">
    <text evidence="2">The sequence shown here is derived from an EMBL/GenBank/DDBJ whole genome shotgun (WGS) entry which is preliminary data.</text>
</comment>